<sequence length="129" mass="14301">MTAGRDSGARARTGSGVRGRKCSRTTAPLDLFPEPTTPALLPELKILRLAGAPSFDWALLIDMVKLRTDPKLEHLELVPTDEAADLDAETEARLREILGEKDTDIFGEKGFSCRRQFPIKVEPWQPKTS</sequence>
<evidence type="ECO:0000313" key="2">
    <source>
        <dbReference type="EMBL" id="EFI93982.1"/>
    </source>
</evidence>
<gene>
    <name evidence="2" type="ORF">SCHCODRAFT_111901</name>
</gene>
<accession>D8QDG1</accession>
<organism evidence="3">
    <name type="scientific">Schizophyllum commune (strain H4-8 / FGSC 9210)</name>
    <name type="common">Split gill fungus</name>
    <dbReference type="NCBI Taxonomy" id="578458"/>
    <lineage>
        <taxon>Eukaryota</taxon>
        <taxon>Fungi</taxon>
        <taxon>Dikarya</taxon>
        <taxon>Basidiomycota</taxon>
        <taxon>Agaricomycotina</taxon>
        <taxon>Agaricomycetes</taxon>
        <taxon>Agaricomycetidae</taxon>
        <taxon>Agaricales</taxon>
        <taxon>Schizophyllaceae</taxon>
        <taxon>Schizophyllum</taxon>
    </lineage>
</organism>
<evidence type="ECO:0000313" key="3">
    <source>
        <dbReference type="Proteomes" id="UP000007431"/>
    </source>
</evidence>
<name>D8QDG1_SCHCM</name>
<feature type="non-terminal residue" evidence="2">
    <location>
        <position position="129"/>
    </location>
</feature>
<dbReference type="EMBL" id="GL377310">
    <property type="protein sequence ID" value="EFI93982.1"/>
    <property type="molecule type" value="Genomic_DNA"/>
</dbReference>
<evidence type="ECO:0000256" key="1">
    <source>
        <dbReference type="SAM" id="MobiDB-lite"/>
    </source>
</evidence>
<dbReference type="KEGG" id="scm:SCHCO_02637540"/>
<dbReference type="HOGENOM" id="CLU_1950065_0_0_1"/>
<dbReference type="VEuPathDB" id="FungiDB:SCHCODRAFT_02637540"/>
<dbReference type="GeneID" id="9590377"/>
<dbReference type="AlphaFoldDB" id="D8QDG1"/>
<dbReference type="Proteomes" id="UP000007431">
    <property type="component" value="Unassembled WGS sequence"/>
</dbReference>
<feature type="region of interest" description="Disordered" evidence="1">
    <location>
        <begin position="1"/>
        <end position="29"/>
    </location>
</feature>
<proteinExistence type="predicted"/>
<dbReference type="InParanoid" id="D8QDG1"/>
<protein>
    <submittedName>
        <fullName evidence="2">Uncharacterized protein</fullName>
    </submittedName>
</protein>
<keyword evidence="3" id="KW-1185">Reference proteome</keyword>
<reference evidence="2 3" key="1">
    <citation type="journal article" date="2010" name="Nat. Biotechnol.">
        <title>Genome sequence of the model mushroom Schizophyllum commune.</title>
        <authorList>
            <person name="Ohm R.A."/>
            <person name="de Jong J.F."/>
            <person name="Lugones L.G."/>
            <person name="Aerts A."/>
            <person name="Kothe E."/>
            <person name="Stajich J.E."/>
            <person name="de Vries R.P."/>
            <person name="Record E."/>
            <person name="Levasseur A."/>
            <person name="Baker S.E."/>
            <person name="Bartholomew K.A."/>
            <person name="Coutinho P.M."/>
            <person name="Erdmann S."/>
            <person name="Fowler T.J."/>
            <person name="Gathman A.C."/>
            <person name="Lombard V."/>
            <person name="Henrissat B."/>
            <person name="Knabe N."/>
            <person name="Kuees U."/>
            <person name="Lilly W.W."/>
            <person name="Lindquist E."/>
            <person name="Lucas S."/>
            <person name="Magnuson J.K."/>
            <person name="Piumi F."/>
            <person name="Raudaskoski M."/>
            <person name="Salamov A."/>
            <person name="Schmutz J."/>
            <person name="Schwarze F.W.M.R."/>
            <person name="vanKuyk P.A."/>
            <person name="Horton J.S."/>
            <person name="Grigoriev I.V."/>
            <person name="Woesten H.A.B."/>
        </authorList>
    </citation>
    <scope>NUCLEOTIDE SEQUENCE [LARGE SCALE GENOMIC DNA]</scope>
    <source>
        <strain evidence="3">H4-8 / FGSC 9210</strain>
    </source>
</reference>